<dbReference type="CDD" id="cd02015">
    <property type="entry name" value="TPP_AHAS"/>
    <property type="match status" value="1"/>
</dbReference>
<dbReference type="GO" id="GO:0000287">
    <property type="term" value="F:magnesium ion binding"/>
    <property type="evidence" value="ECO:0007669"/>
    <property type="project" value="UniProtKB-UniRule"/>
</dbReference>
<dbReference type="STRING" id="633813.SAMN04488087_1019"/>
<evidence type="ECO:0000256" key="8">
    <source>
        <dbReference type="ARBA" id="ARBA00022842"/>
    </source>
</evidence>
<dbReference type="Proteomes" id="UP000185812">
    <property type="component" value="Unassembled WGS sequence"/>
</dbReference>
<dbReference type="Gene3D" id="3.40.50.1220">
    <property type="entry name" value="TPP-binding domain"/>
    <property type="match status" value="1"/>
</dbReference>
<accession>A0A1M6RZS7</accession>
<comment type="cofactor">
    <cofactor evidence="11">
        <name>Mg(2+)</name>
        <dbReference type="ChEBI" id="CHEBI:18420"/>
    </cofactor>
    <text evidence="11">Binds 1 Mg(2+) ion per subunit.</text>
</comment>
<evidence type="ECO:0000256" key="10">
    <source>
        <dbReference type="ARBA" id="ARBA00023304"/>
    </source>
</evidence>
<reference evidence="16" key="1">
    <citation type="submission" date="2016-11" db="EMBL/GenBank/DDBJ databases">
        <authorList>
            <person name="Varghese N."/>
            <person name="Submissions S."/>
        </authorList>
    </citation>
    <scope>NUCLEOTIDE SEQUENCE [LARGE SCALE GENOMIC DNA]</scope>
    <source>
        <strain evidence="16">DSM 22212</strain>
    </source>
</reference>
<evidence type="ECO:0000259" key="14">
    <source>
        <dbReference type="Pfam" id="PF02776"/>
    </source>
</evidence>
<dbReference type="SUPFAM" id="SSF52467">
    <property type="entry name" value="DHS-like NAD/FAD-binding domain"/>
    <property type="match status" value="1"/>
</dbReference>
<evidence type="ECO:0000256" key="9">
    <source>
        <dbReference type="ARBA" id="ARBA00023052"/>
    </source>
</evidence>
<dbReference type="Pfam" id="PF02775">
    <property type="entry name" value="TPP_enzyme_C"/>
    <property type="match status" value="1"/>
</dbReference>
<comment type="catalytic activity">
    <reaction evidence="11">
        <text>2 pyruvate + H(+) = (2S)-2-acetolactate + CO2</text>
        <dbReference type="Rhea" id="RHEA:25249"/>
        <dbReference type="ChEBI" id="CHEBI:15361"/>
        <dbReference type="ChEBI" id="CHEBI:15378"/>
        <dbReference type="ChEBI" id="CHEBI:16526"/>
        <dbReference type="ChEBI" id="CHEBI:58476"/>
        <dbReference type="EC" id="2.2.1.6"/>
    </reaction>
</comment>
<dbReference type="SUPFAM" id="SSF52518">
    <property type="entry name" value="Thiamin diphosphate-binding fold (THDP-binding)"/>
    <property type="match status" value="2"/>
</dbReference>
<comment type="cofactor">
    <cofactor evidence="11">
        <name>thiamine diphosphate</name>
        <dbReference type="ChEBI" id="CHEBI:58937"/>
    </cofactor>
    <text evidence="11">Binds 1 thiamine pyrophosphate per subunit.</text>
</comment>
<dbReference type="GO" id="GO:0030976">
    <property type="term" value="F:thiamine pyrophosphate binding"/>
    <property type="evidence" value="ECO:0007669"/>
    <property type="project" value="UniProtKB-UniRule"/>
</dbReference>
<dbReference type="RefSeq" id="WP_072714869.1">
    <property type="nucleotide sequence ID" value="NZ_FRAU01000002.1"/>
</dbReference>
<dbReference type="Pfam" id="PF00205">
    <property type="entry name" value="TPP_enzyme_M"/>
    <property type="match status" value="1"/>
</dbReference>
<dbReference type="EMBL" id="FRAU01000002">
    <property type="protein sequence ID" value="SHK37890.1"/>
    <property type="molecule type" value="Genomic_DNA"/>
</dbReference>
<evidence type="ECO:0000256" key="5">
    <source>
        <dbReference type="ARBA" id="ARBA00022605"/>
    </source>
</evidence>
<evidence type="ECO:0000256" key="1">
    <source>
        <dbReference type="ARBA" id="ARBA00004974"/>
    </source>
</evidence>
<keyword evidence="7 11" id="KW-0479">Metal-binding</keyword>
<keyword evidence="5 11" id="KW-0028">Amino-acid biosynthesis</keyword>
<keyword evidence="9 11" id="KW-0786">Thiamine pyrophosphate</keyword>
<dbReference type="InterPro" id="IPR039368">
    <property type="entry name" value="AHAS_TPP"/>
</dbReference>
<feature type="domain" description="Thiamine pyrophosphate enzyme TPP-binding" evidence="13">
    <location>
        <begin position="412"/>
        <end position="565"/>
    </location>
</feature>
<dbReference type="InterPro" id="IPR029061">
    <property type="entry name" value="THDP-binding"/>
</dbReference>
<dbReference type="PANTHER" id="PTHR18968:SF13">
    <property type="entry name" value="ACETOLACTATE SYNTHASE CATALYTIC SUBUNIT, MITOCHONDRIAL"/>
    <property type="match status" value="1"/>
</dbReference>
<dbReference type="InterPro" id="IPR012001">
    <property type="entry name" value="Thiamin_PyroP_enz_TPP-bd_dom"/>
</dbReference>
<feature type="domain" description="Thiamine pyrophosphate enzyme N-terminal TPP-binding" evidence="14">
    <location>
        <begin position="31"/>
        <end position="146"/>
    </location>
</feature>
<dbReference type="NCBIfam" id="TIGR00118">
    <property type="entry name" value="acolac_lg"/>
    <property type="match status" value="1"/>
</dbReference>
<dbReference type="FunFam" id="3.40.50.970:FF:000007">
    <property type="entry name" value="Acetolactate synthase"/>
    <property type="match status" value="1"/>
</dbReference>
<dbReference type="GO" id="GO:0009097">
    <property type="term" value="P:isoleucine biosynthetic process"/>
    <property type="evidence" value="ECO:0007669"/>
    <property type="project" value="UniProtKB-UniPathway"/>
</dbReference>
<protein>
    <recommendedName>
        <fullName evidence="4 11">Acetolactate synthase</fullName>
        <ecNumber evidence="4 11">2.2.1.6</ecNumber>
    </recommendedName>
</protein>
<evidence type="ECO:0000256" key="3">
    <source>
        <dbReference type="ARBA" id="ARBA00007812"/>
    </source>
</evidence>
<sequence length="597" mass="65182">MRTDTIPLVRSARPALSLDEASVNAPAEPITGAEIFVRALEAEGVEVVFGHPGGAVIHIYDEMARLKPRFQHVLVRHEQGGTHMAEGYAKATGRVGTVLVTSGPGATNTVTGIADAYMDSVPIVVFTGQVPTKLIGNDAFQETDTIGITRSITKHSFLVRDVRDLAWTIKAAYHIARTGRPGPVVVDLPKDVLLARAPFVYPEEVHLRGYRLPGPPDPERIRTAAEMIAASRRPLLYVGGGTINANAAELLTQLARKTRIPVTTTLHGLGAFPEDDPLSLGMLGMHGTWYANQAVQHADLIIAVGARFDDRVTGRVDSWAPYAKVIHIDIDPSCISKNVPVDCAIVGDVREVLAQLLPLVEPKDTKEWLAKIEYWRAECPLTYEQGDGKLRAQYVIERIRAKTGGHAVVVSDVGQHQMWTAQYFRFLHPRTHITSGGLGTMGFALPAAIGAAMGLRGRSDWPVVCISGDGGFVMNAQELGVAAAHRLPIKVAVINNNFLGMVRQWQELFHENRFSHTDLSDTNPDFVKLAESFHCVGLRATRPEEVDAVLEEAWKVTDRPVVIDFQVVKEELVFPMVPAGASTSEMITQRLTPNAFV</sequence>
<dbReference type="InterPro" id="IPR029035">
    <property type="entry name" value="DHS-like_NAD/FAD-binding_dom"/>
</dbReference>
<evidence type="ECO:0000256" key="4">
    <source>
        <dbReference type="ARBA" id="ARBA00013145"/>
    </source>
</evidence>
<comment type="pathway">
    <text evidence="1 11">Amino-acid biosynthesis; L-isoleucine biosynthesis; L-isoleucine from 2-oxobutanoate: step 1/4.</text>
</comment>
<evidence type="ECO:0000259" key="12">
    <source>
        <dbReference type="Pfam" id="PF00205"/>
    </source>
</evidence>
<evidence type="ECO:0000313" key="15">
    <source>
        <dbReference type="EMBL" id="SHK37890.1"/>
    </source>
</evidence>
<dbReference type="GO" id="GO:0005948">
    <property type="term" value="C:acetolactate synthase complex"/>
    <property type="evidence" value="ECO:0007669"/>
    <property type="project" value="TreeGrafter"/>
</dbReference>
<evidence type="ECO:0000256" key="11">
    <source>
        <dbReference type="RuleBase" id="RU003591"/>
    </source>
</evidence>
<dbReference type="Gene3D" id="3.40.50.970">
    <property type="match status" value="2"/>
</dbReference>
<evidence type="ECO:0000256" key="2">
    <source>
        <dbReference type="ARBA" id="ARBA00005025"/>
    </source>
</evidence>
<dbReference type="InterPro" id="IPR012846">
    <property type="entry name" value="Acetolactate_synth_lsu"/>
</dbReference>
<keyword evidence="16" id="KW-1185">Reference proteome</keyword>
<organism evidence="15 16">
    <name type="scientific">Rhodothermus profundi</name>
    <dbReference type="NCBI Taxonomy" id="633813"/>
    <lineage>
        <taxon>Bacteria</taxon>
        <taxon>Pseudomonadati</taxon>
        <taxon>Rhodothermota</taxon>
        <taxon>Rhodothermia</taxon>
        <taxon>Rhodothermales</taxon>
        <taxon>Rhodothermaceae</taxon>
        <taxon>Rhodothermus</taxon>
    </lineage>
</organism>
<proteinExistence type="inferred from homology"/>
<dbReference type="EC" id="2.2.1.6" evidence="4 11"/>
<dbReference type="PANTHER" id="PTHR18968">
    <property type="entry name" value="THIAMINE PYROPHOSPHATE ENZYMES"/>
    <property type="match status" value="1"/>
</dbReference>
<dbReference type="UniPathway" id="UPA00049">
    <property type="reaction ID" value="UER00059"/>
</dbReference>
<dbReference type="Pfam" id="PF02776">
    <property type="entry name" value="TPP_enzyme_N"/>
    <property type="match status" value="1"/>
</dbReference>
<name>A0A1M6RZS7_9BACT</name>
<dbReference type="UniPathway" id="UPA00047">
    <property type="reaction ID" value="UER00055"/>
</dbReference>
<dbReference type="InterPro" id="IPR012000">
    <property type="entry name" value="Thiamin_PyroP_enz_cen_dom"/>
</dbReference>
<evidence type="ECO:0000256" key="6">
    <source>
        <dbReference type="ARBA" id="ARBA00022679"/>
    </source>
</evidence>
<keyword evidence="10 11" id="KW-0100">Branched-chain amino acid biosynthesis</keyword>
<keyword evidence="8 11" id="KW-0460">Magnesium</keyword>
<comment type="similarity">
    <text evidence="3 11">Belongs to the TPP enzyme family.</text>
</comment>
<dbReference type="GO" id="GO:0050660">
    <property type="term" value="F:flavin adenine dinucleotide binding"/>
    <property type="evidence" value="ECO:0007669"/>
    <property type="project" value="InterPro"/>
</dbReference>
<evidence type="ECO:0000256" key="7">
    <source>
        <dbReference type="ARBA" id="ARBA00022723"/>
    </source>
</evidence>
<dbReference type="InterPro" id="IPR045229">
    <property type="entry name" value="TPP_enz"/>
</dbReference>
<evidence type="ECO:0000313" key="16">
    <source>
        <dbReference type="Proteomes" id="UP000185812"/>
    </source>
</evidence>
<evidence type="ECO:0000259" key="13">
    <source>
        <dbReference type="Pfam" id="PF02775"/>
    </source>
</evidence>
<gene>
    <name evidence="15" type="ORF">SAMN04488087_1019</name>
</gene>
<dbReference type="AlphaFoldDB" id="A0A1M6RZS7"/>
<dbReference type="OrthoDB" id="4494979at2"/>
<feature type="domain" description="Thiamine pyrophosphate enzyme central" evidence="12">
    <location>
        <begin position="221"/>
        <end position="356"/>
    </location>
</feature>
<dbReference type="FunFam" id="3.40.50.1220:FF:000008">
    <property type="entry name" value="Acetolactate synthase"/>
    <property type="match status" value="1"/>
</dbReference>
<dbReference type="CDD" id="cd07035">
    <property type="entry name" value="TPP_PYR_POX_like"/>
    <property type="match status" value="1"/>
</dbReference>
<dbReference type="GO" id="GO:0003984">
    <property type="term" value="F:acetolactate synthase activity"/>
    <property type="evidence" value="ECO:0007669"/>
    <property type="project" value="UniProtKB-EC"/>
</dbReference>
<dbReference type="InterPro" id="IPR011766">
    <property type="entry name" value="TPP_enzyme_TPP-bd"/>
</dbReference>
<comment type="pathway">
    <text evidence="2 11">Amino-acid biosynthesis; L-valine biosynthesis; L-valine from pyruvate: step 1/4.</text>
</comment>
<dbReference type="GO" id="GO:0009099">
    <property type="term" value="P:L-valine biosynthetic process"/>
    <property type="evidence" value="ECO:0007669"/>
    <property type="project" value="UniProtKB-UniPathway"/>
</dbReference>
<keyword evidence="6 11" id="KW-0808">Transferase</keyword>